<feature type="domain" description="Acetophenone carboxylase-like C-terminal" evidence="3">
    <location>
        <begin position="509"/>
        <end position="671"/>
    </location>
</feature>
<protein>
    <submittedName>
        <fullName evidence="4">N-methylhydantoinase A</fullName>
    </submittedName>
</protein>
<evidence type="ECO:0000313" key="4">
    <source>
        <dbReference type="EMBL" id="SHN83601.1"/>
    </source>
</evidence>
<dbReference type="GO" id="GO:0005829">
    <property type="term" value="C:cytosol"/>
    <property type="evidence" value="ECO:0007669"/>
    <property type="project" value="TreeGrafter"/>
</dbReference>
<dbReference type="GO" id="GO:0017168">
    <property type="term" value="F:5-oxoprolinase (ATP-hydrolyzing) activity"/>
    <property type="evidence" value="ECO:0007669"/>
    <property type="project" value="TreeGrafter"/>
</dbReference>
<dbReference type="InterPro" id="IPR002821">
    <property type="entry name" value="Hydantoinase_A"/>
</dbReference>
<proteinExistence type="predicted"/>
<organism evidence="4 5">
    <name type="scientific">Bradyrhizobium erythrophlei</name>
    <dbReference type="NCBI Taxonomy" id="1437360"/>
    <lineage>
        <taxon>Bacteria</taxon>
        <taxon>Pseudomonadati</taxon>
        <taxon>Pseudomonadota</taxon>
        <taxon>Alphaproteobacteria</taxon>
        <taxon>Hyphomicrobiales</taxon>
        <taxon>Nitrobacteraceae</taxon>
        <taxon>Bradyrhizobium</taxon>
    </lineage>
</organism>
<dbReference type="SUPFAM" id="SSF53067">
    <property type="entry name" value="Actin-like ATPase domain"/>
    <property type="match status" value="1"/>
</dbReference>
<sequence length="690" mass="74095">MDAFTKPVRIGVDIGGTFTDLQIFDARDGRIVAYKLPTTPEDPSIGLLEGIKAAGRRYDFTLSDVGYLMHGTTIATNAVLERKLPAGALVTTAGFEDVLEIGRHYRREVYSIHPQPVPALIPRVRRFGLRERMRFDGSAERVPTGADIDAVIARLATVDIETVAIALLHAYANPDHERRLADCIHQALPRLDISLSSSISPEIREYERTSTTVLNALLQPVVRAYIERLVARMRAEAFAPHLLIVQSNGGVCTPATAAAEPARLLLSGPSGGAMAALELARQLKEPDLVAVDMGGTSFDVSVVRDTRLEAVTLSEIDRLPVRLPMIEIRTIGAGGGSIARVNESKQMTVGPESAGARPGPVCYGRGGTEPTVTDANLVLGRLDAASFLGGAMALDRDAARSAILARAGEPLGFEADAAAAGILRLTNTNLAAAIRVSLFEKGLDPRDFTLLSFGGAGSVHACAVADELGMRRIIFPVDASTFSARGILMADIEHAFGRSGVRPFDGSAVSWVRSCFESLEAEGAAQLEADGIAPSNRHFELSADLRYRGQAFELTVPWGEVPVDEKGISEICQRFHARHAQRFSYANPEDAVELVTLRLSAIGRMARPQISAAETGLPGDGTVAGSRPVYVDGQWQNVATWRREAIDGSRKIFGPAIVEEDYTAVYVAPDWSLAFGRDGHLLATRSEAFA</sequence>
<dbReference type="Pfam" id="PF19278">
    <property type="entry name" value="Hydant_A_C"/>
    <property type="match status" value="1"/>
</dbReference>
<accession>A0A1M7UKN8</accession>
<feature type="domain" description="Hydantoinase/oxoprolinase N-terminal" evidence="2">
    <location>
        <begin position="9"/>
        <end position="186"/>
    </location>
</feature>
<dbReference type="OrthoDB" id="9759608at2"/>
<dbReference type="InterPro" id="IPR043129">
    <property type="entry name" value="ATPase_NBD"/>
</dbReference>
<dbReference type="InterPro" id="IPR049517">
    <property type="entry name" value="ACX-like_C"/>
</dbReference>
<dbReference type="Proteomes" id="UP000184096">
    <property type="component" value="Chromosome I"/>
</dbReference>
<dbReference type="Pfam" id="PF05378">
    <property type="entry name" value="Hydant_A_N"/>
    <property type="match status" value="1"/>
</dbReference>
<dbReference type="PANTHER" id="PTHR11365">
    <property type="entry name" value="5-OXOPROLINASE RELATED"/>
    <property type="match status" value="1"/>
</dbReference>
<dbReference type="PANTHER" id="PTHR11365:SF23">
    <property type="entry name" value="HYPOTHETICAL 5-OXOPROLINASE (EUROFUNG)-RELATED"/>
    <property type="match status" value="1"/>
</dbReference>
<dbReference type="InterPro" id="IPR045079">
    <property type="entry name" value="Oxoprolinase-like"/>
</dbReference>
<keyword evidence="5" id="KW-1185">Reference proteome</keyword>
<name>A0A1M7UKN8_9BRAD</name>
<dbReference type="InterPro" id="IPR008040">
    <property type="entry name" value="Hydant_A_N"/>
</dbReference>
<dbReference type="RefSeq" id="WP_072822767.1">
    <property type="nucleotide sequence ID" value="NZ_LT670849.1"/>
</dbReference>
<feature type="domain" description="Hydantoinase A/oxoprolinase" evidence="1">
    <location>
        <begin position="208"/>
        <end position="494"/>
    </location>
</feature>
<dbReference type="Pfam" id="PF01968">
    <property type="entry name" value="Hydantoinase_A"/>
    <property type="match status" value="1"/>
</dbReference>
<evidence type="ECO:0000259" key="3">
    <source>
        <dbReference type="Pfam" id="PF19278"/>
    </source>
</evidence>
<dbReference type="AlphaFoldDB" id="A0A1M7UKN8"/>
<evidence type="ECO:0000259" key="2">
    <source>
        <dbReference type="Pfam" id="PF05378"/>
    </source>
</evidence>
<gene>
    <name evidence="4" type="ORF">SAMN05444170_5561</name>
</gene>
<dbReference type="GO" id="GO:0006749">
    <property type="term" value="P:glutathione metabolic process"/>
    <property type="evidence" value="ECO:0007669"/>
    <property type="project" value="TreeGrafter"/>
</dbReference>
<reference evidence="5" key="1">
    <citation type="submission" date="2016-11" db="EMBL/GenBank/DDBJ databases">
        <authorList>
            <person name="Varghese N."/>
            <person name="Submissions S."/>
        </authorList>
    </citation>
    <scope>NUCLEOTIDE SEQUENCE [LARGE SCALE GENOMIC DNA]</scope>
    <source>
        <strain evidence="5">GAS401</strain>
    </source>
</reference>
<evidence type="ECO:0000259" key="1">
    <source>
        <dbReference type="Pfam" id="PF01968"/>
    </source>
</evidence>
<evidence type="ECO:0000313" key="5">
    <source>
        <dbReference type="Proteomes" id="UP000184096"/>
    </source>
</evidence>
<dbReference type="EMBL" id="LT670849">
    <property type="protein sequence ID" value="SHN83601.1"/>
    <property type="molecule type" value="Genomic_DNA"/>
</dbReference>